<gene>
    <name evidence="2" type="ORF">U9M48_015392</name>
</gene>
<reference evidence="2 3" key="1">
    <citation type="submission" date="2024-02" db="EMBL/GenBank/DDBJ databases">
        <title>High-quality chromosome-scale genome assembly of Pensacola bahiagrass (Paspalum notatum Flugge var. saurae).</title>
        <authorList>
            <person name="Vega J.M."/>
            <person name="Podio M."/>
            <person name="Orjuela J."/>
            <person name="Siena L.A."/>
            <person name="Pessino S.C."/>
            <person name="Combes M.C."/>
            <person name="Mariac C."/>
            <person name="Albertini E."/>
            <person name="Pupilli F."/>
            <person name="Ortiz J.P.A."/>
            <person name="Leblanc O."/>
        </authorList>
    </citation>
    <scope>NUCLEOTIDE SEQUENCE [LARGE SCALE GENOMIC DNA]</scope>
    <source>
        <strain evidence="2">R1</strain>
        <tissue evidence="2">Leaf</tissue>
    </source>
</reference>
<organism evidence="2 3">
    <name type="scientific">Paspalum notatum var. saurae</name>
    <dbReference type="NCBI Taxonomy" id="547442"/>
    <lineage>
        <taxon>Eukaryota</taxon>
        <taxon>Viridiplantae</taxon>
        <taxon>Streptophyta</taxon>
        <taxon>Embryophyta</taxon>
        <taxon>Tracheophyta</taxon>
        <taxon>Spermatophyta</taxon>
        <taxon>Magnoliopsida</taxon>
        <taxon>Liliopsida</taxon>
        <taxon>Poales</taxon>
        <taxon>Poaceae</taxon>
        <taxon>PACMAD clade</taxon>
        <taxon>Panicoideae</taxon>
        <taxon>Andropogonodae</taxon>
        <taxon>Paspaleae</taxon>
        <taxon>Paspalinae</taxon>
        <taxon>Paspalum</taxon>
    </lineage>
</organism>
<evidence type="ECO:0000313" key="2">
    <source>
        <dbReference type="EMBL" id="WVZ66120.1"/>
    </source>
</evidence>
<proteinExistence type="predicted"/>
<name>A0AAQ3T4B9_PASNO</name>
<sequence>MRVQSCSWQHFERPSFHTCIRCSSKSALASGYSCPPLGTGTKNPNVASWRPWMSSAHTPPRRPSRPPRGLLGFPAPAPTMALPSRW</sequence>
<accession>A0AAQ3T4B9</accession>
<feature type="region of interest" description="Disordered" evidence="1">
    <location>
        <begin position="48"/>
        <end position="86"/>
    </location>
</feature>
<evidence type="ECO:0000313" key="3">
    <source>
        <dbReference type="Proteomes" id="UP001341281"/>
    </source>
</evidence>
<dbReference type="Proteomes" id="UP001341281">
    <property type="component" value="Chromosome 03"/>
</dbReference>
<keyword evidence="3" id="KW-1185">Reference proteome</keyword>
<protein>
    <submittedName>
        <fullName evidence="2">Uncharacterized protein</fullName>
    </submittedName>
</protein>
<dbReference type="AlphaFoldDB" id="A0AAQ3T4B9"/>
<evidence type="ECO:0000256" key="1">
    <source>
        <dbReference type="SAM" id="MobiDB-lite"/>
    </source>
</evidence>
<dbReference type="EMBL" id="CP144747">
    <property type="protein sequence ID" value="WVZ66120.1"/>
    <property type="molecule type" value="Genomic_DNA"/>
</dbReference>